<proteinExistence type="predicted"/>
<sequence length="71" mass="8084">MGKGGAYVRVPVNIKEYFGKGRLKVRVYFETVYYEGSIVNMGVKNPDGSVCYILSVRKDIREELQKTLAIH</sequence>
<dbReference type="EMBL" id="JAXOGL010000017">
    <property type="protein sequence ID" value="MDZ5598483.1"/>
    <property type="molecule type" value="Genomic_DNA"/>
</dbReference>
<protein>
    <submittedName>
        <fullName evidence="1">DUF1905 domain-containing protein</fullName>
    </submittedName>
</protein>
<dbReference type="Proteomes" id="UP001290582">
    <property type="component" value="Unassembled WGS sequence"/>
</dbReference>
<dbReference type="SUPFAM" id="SSF141694">
    <property type="entry name" value="AF2212/PG0164-like"/>
    <property type="match status" value="1"/>
</dbReference>
<reference evidence="1" key="1">
    <citation type="submission" date="2023-12" db="EMBL/GenBank/DDBJ databases">
        <title>Molecular genomic analyses of Enterococcus cecorum from sepsis oubreaks in broilers.</title>
        <authorList>
            <person name="Rhoads D."/>
            <person name="Alrubaye A."/>
        </authorList>
    </citation>
    <scope>NUCLEOTIDE SEQUENCE</scope>
    <source>
        <strain evidence="1">1755</strain>
    </source>
</reference>
<accession>A0AAW9JMT1</accession>
<dbReference type="InterPro" id="IPR015018">
    <property type="entry name" value="DUF1905"/>
</dbReference>
<comment type="caution">
    <text evidence="1">The sequence shown here is derived from an EMBL/GenBank/DDBJ whole genome shotgun (WGS) entry which is preliminary data.</text>
</comment>
<gene>
    <name evidence="1" type="ORF">U1294_09655</name>
</gene>
<dbReference type="InterPro" id="IPR037079">
    <property type="entry name" value="AF2212/PG0164-like_sf"/>
</dbReference>
<dbReference type="RefSeq" id="WP_322378802.1">
    <property type="nucleotide sequence ID" value="NZ_JAXOGH010000015.1"/>
</dbReference>
<organism evidence="1 2">
    <name type="scientific">Enterococcus cecorum</name>
    <dbReference type="NCBI Taxonomy" id="44008"/>
    <lineage>
        <taxon>Bacteria</taxon>
        <taxon>Bacillati</taxon>
        <taxon>Bacillota</taxon>
        <taxon>Bacilli</taxon>
        <taxon>Lactobacillales</taxon>
        <taxon>Enterococcaceae</taxon>
        <taxon>Enterococcus</taxon>
    </lineage>
</organism>
<evidence type="ECO:0000313" key="2">
    <source>
        <dbReference type="Proteomes" id="UP001290582"/>
    </source>
</evidence>
<dbReference type="Pfam" id="PF08922">
    <property type="entry name" value="DUF1905"/>
    <property type="match status" value="1"/>
</dbReference>
<evidence type="ECO:0000313" key="1">
    <source>
        <dbReference type="EMBL" id="MDZ5598483.1"/>
    </source>
</evidence>
<name>A0AAW9JMT1_9ENTE</name>
<dbReference type="Gene3D" id="2.40.30.100">
    <property type="entry name" value="AF2212/PG0164-like"/>
    <property type="match status" value="1"/>
</dbReference>
<dbReference type="AlphaFoldDB" id="A0AAW9JMT1"/>